<dbReference type="EMBL" id="FNHL01000002">
    <property type="protein sequence ID" value="SDM43972.1"/>
    <property type="molecule type" value="Genomic_DNA"/>
</dbReference>
<feature type="domain" description="HVO-0513-like N-terminal" evidence="4">
    <location>
        <begin position="16"/>
        <end position="147"/>
    </location>
</feature>
<name>A0A1G9T8M4_9EURY</name>
<keyword evidence="6" id="KW-1185">Reference proteome</keyword>
<dbReference type="PANTHER" id="PTHR34236">
    <property type="entry name" value="DIMETHYL SULFOXIDE REDUCTASE TRANSCRIPTIONAL ACTIVATOR"/>
    <property type="match status" value="1"/>
</dbReference>
<evidence type="ECO:0000313" key="6">
    <source>
        <dbReference type="Proteomes" id="UP000199451"/>
    </source>
</evidence>
<gene>
    <name evidence="5" type="ORF">SAMN04487949_1665</name>
</gene>
<dbReference type="InterPro" id="IPR007050">
    <property type="entry name" value="HTH_bacterioopsin"/>
</dbReference>
<dbReference type="PANTHER" id="PTHR34236:SF1">
    <property type="entry name" value="DIMETHYL SULFOXIDE REDUCTASE TRANSCRIPTIONAL ACTIVATOR"/>
    <property type="match status" value="1"/>
</dbReference>
<dbReference type="STRING" id="660521.SAMN04487949_1665"/>
<dbReference type="Pfam" id="PF04967">
    <property type="entry name" value="HTH_10"/>
    <property type="match status" value="1"/>
</dbReference>
<evidence type="ECO:0000256" key="2">
    <source>
        <dbReference type="ARBA" id="ARBA00023163"/>
    </source>
</evidence>
<reference evidence="6" key="1">
    <citation type="submission" date="2016-10" db="EMBL/GenBank/DDBJ databases">
        <authorList>
            <person name="Varghese N."/>
            <person name="Submissions S."/>
        </authorList>
    </citation>
    <scope>NUCLEOTIDE SEQUENCE [LARGE SCALE GENOMIC DNA]</scope>
    <source>
        <strain evidence="6">CGMCC 1.10119</strain>
    </source>
</reference>
<protein>
    <submittedName>
        <fullName evidence="5">HTH DNA binding domain-containing protein</fullName>
    </submittedName>
</protein>
<evidence type="ECO:0000313" key="5">
    <source>
        <dbReference type="EMBL" id="SDM43972.1"/>
    </source>
</evidence>
<dbReference type="Pfam" id="PF24278">
    <property type="entry name" value="HVO_0513_N"/>
    <property type="match status" value="1"/>
</dbReference>
<dbReference type="RefSeq" id="WP_089696377.1">
    <property type="nucleotide sequence ID" value="NZ_FNHL01000002.1"/>
</dbReference>
<evidence type="ECO:0000259" key="3">
    <source>
        <dbReference type="Pfam" id="PF04967"/>
    </source>
</evidence>
<dbReference type="AlphaFoldDB" id="A0A1G9T8M4"/>
<evidence type="ECO:0000259" key="4">
    <source>
        <dbReference type="Pfam" id="PF24278"/>
    </source>
</evidence>
<feature type="domain" description="HTH bat-type" evidence="3">
    <location>
        <begin position="156"/>
        <end position="207"/>
    </location>
</feature>
<evidence type="ECO:0000256" key="1">
    <source>
        <dbReference type="ARBA" id="ARBA00023015"/>
    </source>
</evidence>
<keyword evidence="1" id="KW-0805">Transcription regulation</keyword>
<sequence length="217" mass="23576">MKRVAFRVSYPPTAAHPIHRRLADTDEVSRMELLVWGPTAEVTTLSWYDAEPATVRELLTAVETAVASSTVAGDGGTYAFLHQSEYELDADVLDLVARSGVVFLPPVVFLDDGDAVFEAVGEQAELSRLYADLGDLLDTRIERVSEFRKPSSPARLTDRQQAALAAAEALGYYDVPRTGSVSDVAAELDCARSTAGELLRKAEAAVVREQLHRGGER</sequence>
<dbReference type="OrthoDB" id="27447at2157"/>
<organism evidence="5 6">
    <name type="scientific">Halogranum gelatinilyticum</name>
    <dbReference type="NCBI Taxonomy" id="660521"/>
    <lineage>
        <taxon>Archaea</taxon>
        <taxon>Methanobacteriati</taxon>
        <taxon>Methanobacteriota</taxon>
        <taxon>Stenosarchaea group</taxon>
        <taxon>Halobacteria</taxon>
        <taxon>Halobacteriales</taxon>
        <taxon>Haloferacaceae</taxon>
    </lineage>
</organism>
<accession>A0A1G9T8M4</accession>
<keyword evidence="2" id="KW-0804">Transcription</keyword>
<dbReference type="InterPro" id="IPR056493">
    <property type="entry name" value="HVO_0513_N"/>
</dbReference>
<dbReference type="Proteomes" id="UP000199451">
    <property type="component" value="Unassembled WGS sequence"/>
</dbReference>
<proteinExistence type="predicted"/>